<accession>A0A090X9C2</accession>
<dbReference type="GO" id="GO:0019441">
    <property type="term" value="P:L-tryptophan catabolic process to kynurenine"/>
    <property type="evidence" value="ECO:0007669"/>
    <property type="project" value="InterPro"/>
</dbReference>
<evidence type="ECO:0000256" key="2">
    <source>
        <dbReference type="SAM" id="SignalP"/>
    </source>
</evidence>
<dbReference type="EMBL" id="GBIH01001434">
    <property type="protein sequence ID" value="JAC93276.1"/>
    <property type="molecule type" value="mRNA"/>
</dbReference>
<dbReference type="Pfam" id="PF04199">
    <property type="entry name" value="Cyclase"/>
    <property type="match status" value="1"/>
</dbReference>
<dbReference type="InterPro" id="IPR007325">
    <property type="entry name" value="KFase/CYL"/>
</dbReference>
<feature type="signal peptide" evidence="2">
    <location>
        <begin position="1"/>
        <end position="23"/>
    </location>
</feature>
<dbReference type="AlphaFoldDB" id="A0A090X9C2"/>
<dbReference type="PANTHER" id="PTHR43564:SF2">
    <property type="entry name" value="BLR6059 PROTEIN"/>
    <property type="match status" value="1"/>
</dbReference>
<organism evidence="3">
    <name type="scientific">Ixodes ricinus</name>
    <name type="common">Common tick</name>
    <name type="synonym">Acarus ricinus</name>
    <dbReference type="NCBI Taxonomy" id="34613"/>
    <lineage>
        <taxon>Eukaryota</taxon>
        <taxon>Metazoa</taxon>
        <taxon>Ecdysozoa</taxon>
        <taxon>Arthropoda</taxon>
        <taxon>Chelicerata</taxon>
        <taxon>Arachnida</taxon>
        <taxon>Acari</taxon>
        <taxon>Parasitiformes</taxon>
        <taxon>Ixodida</taxon>
        <taxon>Ixodoidea</taxon>
        <taxon>Ixodidae</taxon>
        <taxon>Ixodinae</taxon>
        <taxon>Ixodes</taxon>
    </lineage>
</organism>
<dbReference type="InterPro" id="IPR037175">
    <property type="entry name" value="KFase_sf"/>
</dbReference>
<dbReference type="Gene3D" id="3.50.30.50">
    <property type="entry name" value="Putative cyclase"/>
    <property type="match status" value="1"/>
</dbReference>
<proteinExistence type="evidence at transcript level"/>
<feature type="chain" id="PRO_5001868279" evidence="2">
    <location>
        <begin position="24"/>
        <end position="194"/>
    </location>
</feature>
<dbReference type="GO" id="GO:0004061">
    <property type="term" value="F:arylformamidase activity"/>
    <property type="evidence" value="ECO:0007669"/>
    <property type="project" value="InterPro"/>
</dbReference>
<reference evidence="3" key="1">
    <citation type="journal article" date="2015" name="PLoS Negl. Trop. Dis.">
        <title>Deep Sequencing Analysis of the Ixodes ricinus Haemocytome.</title>
        <authorList>
            <person name="Kotsyfakis M."/>
            <person name="Kopacek P."/>
            <person name="Franta Z."/>
            <person name="Pedra J.H."/>
            <person name="Ribeiro J.M."/>
        </authorList>
    </citation>
    <scope>NUCLEOTIDE SEQUENCE</scope>
</reference>
<keyword evidence="2" id="KW-0732">Signal</keyword>
<dbReference type="PANTHER" id="PTHR43564">
    <property type="entry name" value="KYNURENINE FORMAMIDASE-LIKE PROTEIN"/>
    <property type="match status" value="1"/>
</dbReference>
<protein>
    <submittedName>
        <fullName evidence="3">Putative secreted protein</fullName>
    </submittedName>
</protein>
<evidence type="ECO:0000256" key="1">
    <source>
        <dbReference type="ARBA" id="ARBA00007865"/>
    </source>
</evidence>
<comment type="similarity">
    <text evidence="1">Belongs to the Cyclase 1 superfamily.</text>
</comment>
<sequence length="194" mass="22108">MDSRCFLRISVFFHAILVPACVAASRPNLVTPWEFKVTAVASKQDGGPESSLQQQHHLLVGRWAVFPERHHFQRHARRLVSGGCHQRTDPWRNAPRLSGPLLPRRHFGGRDSPVERMLGVPVATVDVRDKAARNASYELSVGDLLAWEREHGRLPDGCLLFVNTGWSKAREPIRTLRPRSTHRYIIQKRVYGQL</sequence>
<evidence type="ECO:0000313" key="3">
    <source>
        <dbReference type="EMBL" id="JAC93276.1"/>
    </source>
</evidence>
<name>A0A090X9C2_IXORI</name>